<dbReference type="AlphaFoldDB" id="I1CXU8"/>
<dbReference type="EMBL" id="CM001484">
    <property type="protein sequence ID" value="EIE97522.1"/>
    <property type="molecule type" value="Genomic_DNA"/>
</dbReference>
<dbReference type="HOGENOM" id="CLU_115412_0_0_11"/>
<keyword evidence="1" id="KW-0812">Transmembrane</keyword>
<evidence type="ECO:0000313" key="2">
    <source>
        <dbReference type="EMBL" id="EIE97522.1"/>
    </source>
</evidence>
<dbReference type="RefSeq" id="WP_005461550.1">
    <property type="nucleotide sequence ID" value="NZ_CM001484.1"/>
</dbReference>
<name>I1CXU8_9PSEU</name>
<proteinExistence type="predicted"/>
<dbReference type="Proteomes" id="UP000005087">
    <property type="component" value="Chromosome"/>
</dbReference>
<sequence length="155" mass="16629">MHYETTVAPPRWLDRLLFVLFVACLVGAVFAWLEEGPVWAKLIPTAAVLMTLPLVGARGRITVDDHALTLAVGPWFRKRLPLVEITSVELTRAAPMDFGGFGYRPLGGGAAAFVFAAGPAAKVHATEGRLLVVGAPDADRLVEVLRERATAAEDV</sequence>
<keyword evidence="1" id="KW-0472">Membrane</keyword>
<accession>I1CXU8</accession>
<evidence type="ECO:0000256" key="1">
    <source>
        <dbReference type="SAM" id="Phobius"/>
    </source>
</evidence>
<evidence type="ECO:0008006" key="4">
    <source>
        <dbReference type="Google" id="ProtNLM"/>
    </source>
</evidence>
<protein>
    <recommendedName>
        <fullName evidence="4">Bacterial Pleckstrin homology domain-containing protein</fullName>
    </recommendedName>
</protein>
<keyword evidence="1" id="KW-1133">Transmembrane helix</keyword>
<organism evidence="2 3">
    <name type="scientific">Saccharomonospora glauca K62</name>
    <dbReference type="NCBI Taxonomy" id="928724"/>
    <lineage>
        <taxon>Bacteria</taxon>
        <taxon>Bacillati</taxon>
        <taxon>Actinomycetota</taxon>
        <taxon>Actinomycetes</taxon>
        <taxon>Pseudonocardiales</taxon>
        <taxon>Pseudonocardiaceae</taxon>
        <taxon>Saccharomonospora</taxon>
    </lineage>
</organism>
<dbReference type="OrthoDB" id="3557161at2"/>
<evidence type="ECO:0000313" key="3">
    <source>
        <dbReference type="Proteomes" id="UP000005087"/>
    </source>
</evidence>
<feature type="transmembrane region" description="Helical" evidence="1">
    <location>
        <begin position="12"/>
        <end position="33"/>
    </location>
</feature>
<keyword evidence="3" id="KW-1185">Reference proteome</keyword>
<gene>
    <name evidence="2" type="ORF">SacglDRAFT_00571</name>
</gene>
<reference evidence="3" key="2">
    <citation type="submission" date="2012-01" db="EMBL/GenBank/DDBJ databases">
        <title>Noncontiguous Finished sequence of chromosome of Saccharomonospora glauca K62.</title>
        <authorList>
            <consortium name="US DOE Joint Genome Institute"/>
            <person name="Lucas S."/>
            <person name="Han J."/>
            <person name="Lapidus A."/>
            <person name="Cheng J.-F."/>
            <person name="Goodwin L."/>
            <person name="Pitluck S."/>
            <person name="Peters L."/>
            <person name="Mikhailova N."/>
            <person name="Held B."/>
            <person name="Detter J.C."/>
            <person name="Han C."/>
            <person name="Tapia R."/>
            <person name="Land M."/>
            <person name="Hauser L."/>
            <person name="Kyrpides N."/>
            <person name="Ivanova N."/>
            <person name="Pagani I."/>
            <person name="Brambilla E.-M."/>
            <person name="Klenk H.-P."/>
            <person name="Woyke T."/>
        </authorList>
    </citation>
    <scope>NUCLEOTIDE SEQUENCE [LARGE SCALE GENOMIC DNA]</scope>
    <source>
        <strain evidence="3">K62</strain>
    </source>
</reference>
<reference evidence="2 3" key="1">
    <citation type="submission" date="2011-09" db="EMBL/GenBank/DDBJ databases">
        <authorList>
            <consortium name="US DOE Joint Genome Institute (JGI-PGF)"/>
            <person name="Lucas S."/>
            <person name="Han J."/>
            <person name="Lapidus A."/>
            <person name="Cheng J.-F."/>
            <person name="Goodwin L."/>
            <person name="Pitluck S."/>
            <person name="Peters L."/>
            <person name="Land M.L."/>
            <person name="Hauser L."/>
            <person name="Brambilla E."/>
            <person name="Klenk H.-P."/>
            <person name="Woyke T.J."/>
        </authorList>
    </citation>
    <scope>NUCLEOTIDE SEQUENCE [LARGE SCALE GENOMIC DNA]</scope>
    <source>
        <strain evidence="2 3">K62</strain>
    </source>
</reference>